<evidence type="ECO:0000256" key="2">
    <source>
        <dbReference type="SAM" id="MobiDB-lite"/>
    </source>
</evidence>
<dbReference type="Proteomes" id="UP001152798">
    <property type="component" value="Chromosome 1"/>
</dbReference>
<keyword evidence="1" id="KW-0175">Coiled coil</keyword>
<dbReference type="EMBL" id="OV725077">
    <property type="protein sequence ID" value="CAH1391725.1"/>
    <property type="molecule type" value="Genomic_DNA"/>
</dbReference>
<accession>A0A9P0H2Y8</accession>
<gene>
    <name evidence="3" type="ORF">NEZAVI_LOCUS2680</name>
</gene>
<protein>
    <submittedName>
        <fullName evidence="3">Uncharacterized protein</fullName>
    </submittedName>
</protein>
<evidence type="ECO:0000256" key="1">
    <source>
        <dbReference type="SAM" id="Coils"/>
    </source>
</evidence>
<dbReference type="OrthoDB" id="6630304at2759"/>
<organism evidence="3 4">
    <name type="scientific">Nezara viridula</name>
    <name type="common">Southern green stink bug</name>
    <name type="synonym">Cimex viridulus</name>
    <dbReference type="NCBI Taxonomy" id="85310"/>
    <lineage>
        <taxon>Eukaryota</taxon>
        <taxon>Metazoa</taxon>
        <taxon>Ecdysozoa</taxon>
        <taxon>Arthropoda</taxon>
        <taxon>Hexapoda</taxon>
        <taxon>Insecta</taxon>
        <taxon>Pterygota</taxon>
        <taxon>Neoptera</taxon>
        <taxon>Paraneoptera</taxon>
        <taxon>Hemiptera</taxon>
        <taxon>Heteroptera</taxon>
        <taxon>Panheteroptera</taxon>
        <taxon>Pentatomomorpha</taxon>
        <taxon>Pentatomoidea</taxon>
        <taxon>Pentatomidae</taxon>
        <taxon>Pentatominae</taxon>
        <taxon>Nezara</taxon>
    </lineage>
</organism>
<proteinExistence type="predicted"/>
<keyword evidence="4" id="KW-1185">Reference proteome</keyword>
<dbReference type="AlphaFoldDB" id="A0A9P0H2Y8"/>
<feature type="compositionally biased region" description="Polar residues" evidence="2">
    <location>
        <begin position="195"/>
        <end position="204"/>
    </location>
</feature>
<name>A0A9P0H2Y8_NEZVI</name>
<sequence length="343" mass="38969">MHHDPLFSAPDGYTIKRVPIGLISDSVFTPDLPLRATQPTIGYFLEEKKSASDDSYGVHRSKYGGTGEIKRVLGKYEMITARKTNSFRTALDCSPEPPMTKKIMAKRILDNKPFFAGPIDKVACDVFQLATQSKPLPLPAPKQFFPRSVVYEIEFVKEQYRKAMMDALEKERKEFEELIKKQKNVLKDKPIEGKNLNSNNQEESTLPEKAETTGIMTDEHIQDGEDAIKFGNLNKNDAVSCISVCGLCGCTLTRGACLKCNTEKESLNLEVIFDKANVRWKPEPPKYGSSWSERRQKEMMKVNYPFRTEVTRWYYQSSLPFDASTQGSLKTKFAEKKFSSLNI</sequence>
<evidence type="ECO:0000313" key="3">
    <source>
        <dbReference type="EMBL" id="CAH1391725.1"/>
    </source>
</evidence>
<feature type="region of interest" description="Disordered" evidence="2">
    <location>
        <begin position="190"/>
        <end position="209"/>
    </location>
</feature>
<reference evidence="3" key="1">
    <citation type="submission" date="2022-01" db="EMBL/GenBank/DDBJ databases">
        <authorList>
            <person name="King R."/>
        </authorList>
    </citation>
    <scope>NUCLEOTIDE SEQUENCE</scope>
</reference>
<feature type="coiled-coil region" evidence="1">
    <location>
        <begin position="161"/>
        <end position="188"/>
    </location>
</feature>
<evidence type="ECO:0000313" key="4">
    <source>
        <dbReference type="Proteomes" id="UP001152798"/>
    </source>
</evidence>